<dbReference type="OrthoDB" id="3838338at2759"/>
<dbReference type="EMBL" id="KQ085947">
    <property type="protein sequence ID" value="KLO14194.1"/>
    <property type="molecule type" value="Genomic_DNA"/>
</dbReference>
<dbReference type="Pfam" id="PF23202">
    <property type="entry name" value="PAH_ZNF598"/>
    <property type="match status" value="1"/>
</dbReference>
<dbReference type="PANTHER" id="PTHR22938:SF0">
    <property type="entry name" value="E3 UBIQUITIN-PROTEIN LIGASE ZNF598"/>
    <property type="match status" value="1"/>
</dbReference>
<dbReference type="InterPro" id="IPR013083">
    <property type="entry name" value="Znf_RING/FYVE/PHD"/>
</dbReference>
<dbReference type="GO" id="GO:0005737">
    <property type="term" value="C:cytoplasm"/>
    <property type="evidence" value="ECO:0007669"/>
    <property type="project" value="UniProtKB-SubCell"/>
</dbReference>
<comment type="catalytic activity">
    <reaction evidence="1">
        <text>S-ubiquitinyl-[E2 ubiquitin-conjugating enzyme]-L-cysteine + [acceptor protein]-L-lysine = [E2 ubiquitin-conjugating enzyme]-L-cysteine + N(6)-ubiquitinyl-[acceptor protein]-L-lysine.</text>
        <dbReference type="EC" id="2.3.2.27"/>
    </reaction>
</comment>
<evidence type="ECO:0000256" key="4">
    <source>
        <dbReference type="ARBA" id="ARBA00012483"/>
    </source>
</evidence>
<evidence type="ECO:0000256" key="12">
    <source>
        <dbReference type="PROSITE-ProRule" id="PRU00175"/>
    </source>
</evidence>
<evidence type="ECO:0000256" key="11">
    <source>
        <dbReference type="ARBA" id="ARBA00035113"/>
    </source>
</evidence>
<evidence type="ECO:0000256" key="2">
    <source>
        <dbReference type="ARBA" id="ARBA00004496"/>
    </source>
</evidence>
<dbReference type="Pfam" id="PF23230">
    <property type="entry name" value="zf-C2H2_13"/>
    <property type="match status" value="1"/>
</dbReference>
<feature type="compositionally biased region" description="Polar residues" evidence="13">
    <location>
        <begin position="357"/>
        <end position="369"/>
    </location>
</feature>
<evidence type="ECO:0000256" key="13">
    <source>
        <dbReference type="SAM" id="MobiDB-lite"/>
    </source>
</evidence>
<dbReference type="InterPro" id="IPR057634">
    <property type="entry name" value="PAH_ZNF598/HEL2"/>
</dbReference>
<proteinExistence type="inferred from homology"/>
<dbReference type="InterPro" id="IPR041888">
    <property type="entry name" value="RING-HC_ZNF598/HEL2"/>
</dbReference>
<comment type="subcellular location">
    <subcellularLocation>
        <location evidence="2">Cytoplasm</location>
    </subcellularLocation>
</comment>
<dbReference type="EC" id="2.3.2.27" evidence="4"/>
<feature type="compositionally biased region" description="Basic residues" evidence="13">
    <location>
        <begin position="668"/>
        <end position="678"/>
    </location>
</feature>
<dbReference type="CDD" id="cd16615">
    <property type="entry name" value="RING-HC_ZNF598"/>
    <property type="match status" value="1"/>
</dbReference>
<protein>
    <recommendedName>
        <fullName evidence="4">RING-type E3 ubiquitin transferase</fullName>
        <ecNumber evidence="4">2.3.2.27</ecNumber>
    </recommendedName>
</protein>
<dbReference type="PANTHER" id="PTHR22938">
    <property type="entry name" value="ZINC FINGER PROTEIN 598"/>
    <property type="match status" value="1"/>
</dbReference>
<keyword evidence="5" id="KW-0963">Cytoplasm</keyword>
<comment type="pathway">
    <text evidence="3">Protein modification; protein ubiquitination.</text>
</comment>
<reference evidence="15 16" key="1">
    <citation type="submission" date="2015-04" db="EMBL/GenBank/DDBJ databases">
        <title>Complete genome sequence of Schizopora paradoxa KUC8140, a cosmopolitan wood degrader in East Asia.</title>
        <authorList>
            <consortium name="DOE Joint Genome Institute"/>
            <person name="Min B."/>
            <person name="Park H."/>
            <person name="Jang Y."/>
            <person name="Kim J.-J."/>
            <person name="Kim K.H."/>
            <person name="Pangilinan J."/>
            <person name="Lipzen A."/>
            <person name="Riley R."/>
            <person name="Grigoriev I.V."/>
            <person name="Spatafora J.W."/>
            <person name="Choi I.-G."/>
        </authorList>
    </citation>
    <scope>NUCLEOTIDE SEQUENCE [LARGE SCALE GENOMIC DNA]</scope>
    <source>
        <strain evidence="15 16">KUC8140</strain>
    </source>
</reference>
<evidence type="ECO:0000313" key="15">
    <source>
        <dbReference type="EMBL" id="KLO14194.1"/>
    </source>
</evidence>
<feature type="compositionally biased region" description="Basic and acidic residues" evidence="13">
    <location>
        <begin position="19"/>
        <end position="30"/>
    </location>
</feature>
<feature type="compositionally biased region" description="Low complexity" evidence="13">
    <location>
        <begin position="523"/>
        <end position="537"/>
    </location>
</feature>
<keyword evidence="7" id="KW-0808">Transferase</keyword>
<comment type="similarity">
    <text evidence="11">Belongs to the ZNF598/HEL2 family.</text>
</comment>
<sequence>MNTSNAAPPAPGQDDKDEADNTSKEVATETKVENVKSEAAGDVATCWICVEPIKYYSLSECNHRTCHVCALRLRALYKNMDCTFCKHPQEVVVFTSSPDALFSEYDIQNMPLKDSKLSIFFEAQEMMDDSLMLLRFNCPDPECPFIARGWNDLRTHVKVLHKKMMCDICIRFKKVFAHEHTLYSTNQLYLHVPSLSHRPQRNKDKTDDAHPLCEFCRDCFFDDDGLYAHMRERHEECFVCKRAGVQHQYFKDYKQLELHFTTDHYPCTQASCLEKKFVVFGSAMDLQGHLMEEHGSTMTVKDKKEARKVTAEFQFEDSGQSEGRRRRDREPPPSSSSSQSQRPPDRRRANFGAALTEDNTAASGSNTPVPQGRRSRSASPNRENLDPVVAERHALFMAKVRSLTSNSTASEASIRAAIKSYRASESAARDLISTFYVVMDNHLEKTQSLVTPLVDLLDVDKKKDLLEAWNGFKIEQQKQFPDLVPAGPNSAYAGVASGRIINLKHSYGQSSRVWDRVARAAASTTSASSSSRNAAPSFPTLSSNQRVIAAGPVVNTQPYRQPQRTTPWTGSSSSSSPAPENIGRTASSANGSRSKAAGGLSNAAFPALPKAAPQTKPQVSGNVSLRNIIGPQGPEKPAWGVSGKSGKSELPESEEVEEEEKEQVQGKGKGKGKGKNKKITLFTMGQLSGQLS</sequence>
<dbReference type="InterPro" id="IPR013087">
    <property type="entry name" value="Znf_C2H2_type"/>
</dbReference>
<dbReference type="FunCoup" id="A0A0H2RQP3">
    <property type="interactions" value="76"/>
</dbReference>
<keyword evidence="6" id="KW-0597">Phosphoprotein</keyword>
<dbReference type="InParanoid" id="A0A0H2RQP3"/>
<dbReference type="Pfam" id="PF25447">
    <property type="entry name" value="RING_ZNF598"/>
    <property type="match status" value="1"/>
</dbReference>
<feature type="region of interest" description="Disordered" evidence="13">
    <location>
        <begin position="625"/>
        <end position="692"/>
    </location>
</feature>
<dbReference type="STRING" id="27342.A0A0H2RQP3"/>
<dbReference type="SMART" id="SM00355">
    <property type="entry name" value="ZnF_C2H2"/>
    <property type="match status" value="4"/>
</dbReference>
<evidence type="ECO:0000256" key="5">
    <source>
        <dbReference type="ARBA" id="ARBA00022490"/>
    </source>
</evidence>
<dbReference type="AlphaFoldDB" id="A0A0H2RQP3"/>
<feature type="region of interest" description="Disordered" evidence="13">
    <location>
        <begin position="523"/>
        <end position="600"/>
    </location>
</feature>
<dbReference type="GO" id="GO:0043022">
    <property type="term" value="F:ribosome binding"/>
    <property type="evidence" value="ECO:0007669"/>
    <property type="project" value="TreeGrafter"/>
</dbReference>
<feature type="compositionally biased region" description="Polar residues" evidence="13">
    <location>
        <begin position="683"/>
        <end position="692"/>
    </location>
</feature>
<dbReference type="InterPro" id="IPR044288">
    <property type="entry name" value="ZNF598/HEL2"/>
</dbReference>
<evidence type="ECO:0000256" key="1">
    <source>
        <dbReference type="ARBA" id="ARBA00000900"/>
    </source>
</evidence>
<dbReference type="PROSITE" id="PS50089">
    <property type="entry name" value="ZF_RING_2"/>
    <property type="match status" value="1"/>
</dbReference>
<dbReference type="GO" id="GO:0016567">
    <property type="term" value="P:protein ubiquitination"/>
    <property type="evidence" value="ECO:0007669"/>
    <property type="project" value="TreeGrafter"/>
</dbReference>
<feature type="compositionally biased region" description="Acidic residues" evidence="13">
    <location>
        <begin position="651"/>
        <end position="661"/>
    </location>
</feature>
<feature type="region of interest" description="Disordered" evidence="13">
    <location>
        <begin position="310"/>
        <end position="384"/>
    </location>
</feature>
<keyword evidence="16" id="KW-1185">Reference proteome</keyword>
<evidence type="ECO:0000256" key="10">
    <source>
        <dbReference type="ARBA" id="ARBA00022833"/>
    </source>
</evidence>
<dbReference type="InterPro" id="IPR056437">
    <property type="entry name" value="Znf-C2H2_ZNF598/HEL2"/>
</dbReference>
<evidence type="ECO:0000256" key="7">
    <source>
        <dbReference type="ARBA" id="ARBA00022679"/>
    </source>
</evidence>
<evidence type="ECO:0000256" key="3">
    <source>
        <dbReference type="ARBA" id="ARBA00004906"/>
    </source>
</evidence>
<feature type="compositionally biased region" description="Polar residues" evidence="13">
    <location>
        <begin position="584"/>
        <end position="593"/>
    </location>
</feature>
<keyword evidence="10" id="KW-0862">Zinc</keyword>
<keyword evidence="8" id="KW-0479">Metal-binding</keyword>
<evidence type="ECO:0000256" key="6">
    <source>
        <dbReference type="ARBA" id="ARBA00022553"/>
    </source>
</evidence>
<dbReference type="GO" id="GO:0008270">
    <property type="term" value="F:zinc ion binding"/>
    <property type="evidence" value="ECO:0007669"/>
    <property type="project" value="UniProtKB-KW"/>
</dbReference>
<evidence type="ECO:0000256" key="9">
    <source>
        <dbReference type="ARBA" id="ARBA00022771"/>
    </source>
</evidence>
<feature type="compositionally biased region" description="Polar residues" evidence="13">
    <location>
        <begin position="554"/>
        <end position="570"/>
    </location>
</feature>
<dbReference type="GO" id="GO:0072344">
    <property type="term" value="P:rescue of stalled ribosome"/>
    <property type="evidence" value="ECO:0007669"/>
    <property type="project" value="InterPro"/>
</dbReference>
<evidence type="ECO:0000259" key="14">
    <source>
        <dbReference type="PROSITE" id="PS50089"/>
    </source>
</evidence>
<gene>
    <name evidence="15" type="ORF">SCHPADRAFT_826837</name>
</gene>
<keyword evidence="9 12" id="KW-0863">Zinc-finger</keyword>
<evidence type="ECO:0000313" key="16">
    <source>
        <dbReference type="Proteomes" id="UP000053477"/>
    </source>
</evidence>
<feature type="compositionally biased region" description="Basic and acidic residues" evidence="13">
    <location>
        <begin position="322"/>
        <end position="331"/>
    </location>
</feature>
<evidence type="ECO:0000256" key="8">
    <source>
        <dbReference type="ARBA" id="ARBA00022723"/>
    </source>
</evidence>
<feature type="region of interest" description="Disordered" evidence="13">
    <location>
        <begin position="1"/>
        <end position="30"/>
    </location>
</feature>
<dbReference type="Proteomes" id="UP000053477">
    <property type="component" value="Unassembled WGS sequence"/>
</dbReference>
<feature type="domain" description="RING-type" evidence="14">
    <location>
        <begin position="46"/>
        <end position="86"/>
    </location>
</feature>
<dbReference type="PROSITE" id="PS00028">
    <property type="entry name" value="ZINC_FINGER_C2H2_1"/>
    <property type="match status" value="1"/>
</dbReference>
<name>A0A0H2RQP3_9AGAM</name>
<dbReference type="Gene3D" id="3.30.40.10">
    <property type="entry name" value="Zinc/RING finger domain, C3HC4 (zinc finger)"/>
    <property type="match status" value="1"/>
</dbReference>
<accession>A0A0H2RQP3</accession>
<organism evidence="15 16">
    <name type="scientific">Schizopora paradoxa</name>
    <dbReference type="NCBI Taxonomy" id="27342"/>
    <lineage>
        <taxon>Eukaryota</taxon>
        <taxon>Fungi</taxon>
        <taxon>Dikarya</taxon>
        <taxon>Basidiomycota</taxon>
        <taxon>Agaricomycotina</taxon>
        <taxon>Agaricomycetes</taxon>
        <taxon>Hymenochaetales</taxon>
        <taxon>Schizoporaceae</taxon>
        <taxon>Schizopora</taxon>
    </lineage>
</organism>
<dbReference type="SUPFAM" id="SSF57850">
    <property type="entry name" value="RING/U-box"/>
    <property type="match status" value="1"/>
</dbReference>
<dbReference type="GO" id="GO:0061630">
    <property type="term" value="F:ubiquitin protein ligase activity"/>
    <property type="evidence" value="ECO:0007669"/>
    <property type="project" value="UniProtKB-EC"/>
</dbReference>
<dbReference type="InterPro" id="IPR001841">
    <property type="entry name" value="Znf_RING"/>
</dbReference>